<dbReference type="SUPFAM" id="SSF48150">
    <property type="entry name" value="DNA-glycosylase"/>
    <property type="match status" value="1"/>
</dbReference>
<reference evidence="2 3" key="1">
    <citation type="submission" date="2020-08" db="EMBL/GenBank/DDBJ databases">
        <title>Sequencing the genomes of 1000 actinobacteria strains.</title>
        <authorList>
            <person name="Klenk H.-P."/>
        </authorList>
    </citation>
    <scope>NUCLEOTIDE SEQUENCE [LARGE SCALE GENOMIC DNA]</scope>
    <source>
        <strain evidence="2 3">DSM 24947</strain>
    </source>
</reference>
<dbReference type="GO" id="GO:0003824">
    <property type="term" value="F:catalytic activity"/>
    <property type="evidence" value="ECO:0007669"/>
    <property type="project" value="InterPro"/>
</dbReference>
<dbReference type="GO" id="GO:0006284">
    <property type="term" value="P:base-excision repair"/>
    <property type="evidence" value="ECO:0007669"/>
    <property type="project" value="InterPro"/>
</dbReference>
<keyword evidence="3" id="KW-1185">Reference proteome</keyword>
<evidence type="ECO:0000313" key="3">
    <source>
        <dbReference type="Proteomes" id="UP000573729"/>
    </source>
</evidence>
<dbReference type="Proteomes" id="UP000573729">
    <property type="component" value="Unassembled WGS sequence"/>
</dbReference>
<organism evidence="2 3">
    <name type="scientific">Microbacterium marinum</name>
    <dbReference type="NCBI Taxonomy" id="421115"/>
    <lineage>
        <taxon>Bacteria</taxon>
        <taxon>Bacillati</taxon>
        <taxon>Actinomycetota</taxon>
        <taxon>Actinomycetes</taxon>
        <taxon>Micrococcales</taxon>
        <taxon>Microbacteriaceae</taxon>
        <taxon>Microbacterium</taxon>
    </lineage>
</organism>
<proteinExistence type="predicted"/>
<feature type="domain" description="HhH-GPD" evidence="1">
    <location>
        <begin position="24"/>
        <end position="125"/>
    </location>
</feature>
<gene>
    <name evidence="2" type="ORF">BKA24_000672</name>
</gene>
<evidence type="ECO:0000259" key="1">
    <source>
        <dbReference type="Pfam" id="PF00730"/>
    </source>
</evidence>
<protein>
    <submittedName>
        <fullName evidence="2">Putative HhH-GPD family protein</fullName>
    </submittedName>
</protein>
<dbReference type="InterPro" id="IPR017658">
    <property type="entry name" value="HhH-GPD_base_excis"/>
</dbReference>
<dbReference type="RefSeq" id="WP_184215090.1">
    <property type="nucleotide sequence ID" value="NZ_JACHMD010000001.1"/>
</dbReference>
<dbReference type="EMBL" id="JACHMD010000001">
    <property type="protein sequence ID" value="MBB4665963.1"/>
    <property type="molecule type" value="Genomic_DNA"/>
</dbReference>
<accession>A0A7W7FIC7</accession>
<sequence length="191" mass="20101">MALHITGDADADALLTDEPLALLIGMLLDQQIAMETAFSGPLKIRDRTGGLDAATIASADPDEFTAAFSQTPAVHRFPGSMSGRVQALCQALVDDWGGDAAALWTRDDPDGATVLKRLKALPGFGDQKARIFVALLGKQYGFTGAGWREAAGAYGEEGSFRSVADIVSPESLTKVREHKRAAKAAAKEAKG</sequence>
<dbReference type="InterPro" id="IPR011257">
    <property type="entry name" value="DNA_glycosylase"/>
</dbReference>
<name>A0A7W7FIC7_9MICO</name>
<dbReference type="NCBIfam" id="TIGR03252">
    <property type="entry name" value="HhH-GPD-type base excision DNA repair protein"/>
    <property type="match status" value="1"/>
</dbReference>
<dbReference type="InterPro" id="IPR003265">
    <property type="entry name" value="HhH-GPD_domain"/>
</dbReference>
<comment type="caution">
    <text evidence="2">The sequence shown here is derived from an EMBL/GenBank/DDBJ whole genome shotgun (WGS) entry which is preliminary data.</text>
</comment>
<dbReference type="Pfam" id="PF00730">
    <property type="entry name" value="HhH-GPD"/>
    <property type="match status" value="1"/>
</dbReference>
<dbReference type="AlphaFoldDB" id="A0A7W7FIC7"/>
<evidence type="ECO:0000313" key="2">
    <source>
        <dbReference type="EMBL" id="MBB4665963.1"/>
    </source>
</evidence>